<dbReference type="InterPro" id="IPR003018">
    <property type="entry name" value="GAF"/>
</dbReference>
<dbReference type="InterPro" id="IPR029016">
    <property type="entry name" value="GAF-like_dom_sf"/>
</dbReference>
<dbReference type="InterPro" id="IPR035919">
    <property type="entry name" value="EAL_sf"/>
</dbReference>
<evidence type="ECO:0000313" key="2">
    <source>
        <dbReference type="EMBL" id="RHW22797.1"/>
    </source>
</evidence>
<dbReference type="OrthoDB" id="3278016at2"/>
<dbReference type="Gene3D" id="3.30.450.40">
    <property type="match status" value="1"/>
</dbReference>
<dbReference type="GO" id="GO:0071111">
    <property type="term" value="F:cyclic-guanylate-specific phosphodiesterase activity"/>
    <property type="evidence" value="ECO:0007669"/>
    <property type="project" value="InterPro"/>
</dbReference>
<dbReference type="SMART" id="SM00052">
    <property type="entry name" value="EAL"/>
    <property type="match status" value="1"/>
</dbReference>
<dbReference type="CDD" id="cd01948">
    <property type="entry name" value="EAL"/>
    <property type="match status" value="1"/>
</dbReference>
<dbReference type="AlphaFoldDB" id="A0A417XS89"/>
<feature type="domain" description="EAL" evidence="1">
    <location>
        <begin position="156"/>
        <end position="401"/>
    </location>
</feature>
<dbReference type="PANTHER" id="PTHR33121">
    <property type="entry name" value="CYCLIC DI-GMP PHOSPHODIESTERASE PDEF"/>
    <property type="match status" value="1"/>
</dbReference>
<dbReference type="SUPFAM" id="SSF141868">
    <property type="entry name" value="EAL domain-like"/>
    <property type="match status" value="1"/>
</dbReference>
<dbReference type="InterPro" id="IPR050706">
    <property type="entry name" value="Cyclic-di-GMP_PDE-like"/>
</dbReference>
<dbReference type="PANTHER" id="PTHR33121:SF70">
    <property type="entry name" value="SIGNALING PROTEIN YKOW"/>
    <property type="match status" value="1"/>
</dbReference>
<name>A0A417XS89_9ACTN</name>
<dbReference type="Proteomes" id="UP000283644">
    <property type="component" value="Unassembled WGS sequence"/>
</dbReference>
<dbReference type="PROSITE" id="PS50883">
    <property type="entry name" value="EAL"/>
    <property type="match status" value="1"/>
</dbReference>
<evidence type="ECO:0000313" key="3">
    <source>
        <dbReference type="Proteomes" id="UP000283644"/>
    </source>
</evidence>
<dbReference type="Pfam" id="PF01590">
    <property type="entry name" value="GAF"/>
    <property type="match status" value="1"/>
</dbReference>
<comment type="caution">
    <text evidence="2">The sequence shown here is derived from an EMBL/GenBank/DDBJ whole genome shotgun (WGS) entry which is preliminary data.</text>
</comment>
<reference evidence="2 3" key="1">
    <citation type="submission" date="2018-09" db="EMBL/GenBank/DDBJ databases">
        <title>Genome sequencing of Nocardioides immobilis CCTCC AB 2017083 for comparison to Nocardioides silvaticus.</title>
        <authorList>
            <person name="Li C."/>
            <person name="Wang G."/>
        </authorList>
    </citation>
    <scope>NUCLEOTIDE SEQUENCE [LARGE SCALE GENOMIC DNA]</scope>
    <source>
        <strain evidence="2 3">CCTCC AB 2017083</strain>
    </source>
</reference>
<dbReference type="SUPFAM" id="SSF55781">
    <property type="entry name" value="GAF domain-like"/>
    <property type="match status" value="1"/>
</dbReference>
<keyword evidence="3" id="KW-1185">Reference proteome</keyword>
<protein>
    <submittedName>
        <fullName evidence="2">EAL domain-containing protein</fullName>
    </submittedName>
</protein>
<dbReference type="Gene3D" id="3.20.20.450">
    <property type="entry name" value="EAL domain"/>
    <property type="match status" value="1"/>
</dbReference>
<dbReference type="SMART" id="SM00065">
    <property type="entry name" value="GAF"/>
    <property type="match status" value="1"/>
</dbReference>
<dbReference type="Pfam" id="PF00563">
    <property type="entry name" value="EAL"/>
    <property type="match status" value="1"/>
</dbReference>
<evidence type="ECO:0000259" key="1">
    <source>
        <dbReference type="PROSITE" id="PS50883"/>
    </source>
</evidence>
<dbReference type="EMBL" id="QXGH01000056">
    <property type="protein sequence ID" value="RHW22797.1"/>
    <property type="molecule type" value="Genomic_DNA"/>
</dbReference>
<accession>A0A417XS89</accession>
<sequence length="410" mass="43861">MFGQGAADGGDDASGIEPVIGSALELLDMDVVYVAEFSDGRQVFRAAVGDAASFAIEVGTGPRLEETYCQRMVIGEIPAVIPDAAADQRVAHLESTREMRIGAYVGVPIYRSDGSLFGTLCCLSHEPHPMLRERDASYLAMIGRLLGERLHLQAQRARAISQIRTVVDNEGQLLVALQPIIEVDGGRIAAVEALARFPDLPDPPGFVFSQVWSVGLGHDLELAVIDHALTLLCEFPAHCRLAVNVSPDVITYQGFTARLTRSPAPLERLIVEVTEHAAVTNYEATTTVLAPLRAGGLMLAVDDAGAGFASFAHVLRLRPDIVKIDRSLLAGIGSGEPAPRALFVALVNIATEINASVTAEGVETLEELAELRALGVSHVQGFLLGHPTTDSSTWRSWRDPLNARSHAATQ</sequence>
<dbReference type="RefSeq" id="WP_118929168.1">
    <property type="nucleotide sequence ID" value="NZ_QXGH01000056.1"/>
</dbReference>
<gene>
    <name evidence="2" type="ORF">D0Z08_31130</name>
</gene>
<dbReference type="InterPro" id="IPR001633">
    <property type="entry name" value="EAL_dom"/>
</dbReference>
<organism evidence="2 3">
    <name type="scientific">Nocardioides immobilis</name>
    <dbReference type="NCBI Taxonomy" id="2049295"/>
    <lineage>
        <taxon>Bacteria</taxon>
        <taxon>Bacillati</taxon>
        <taxon>Actinomycetota</taxon>
        <taxon>Actinomycetes</taxon>
        <taxon>Propionibacteriales</taxon>
        <taxon>Nocardioidaceae</taxon>
        <taxon>Nocardioides</taxon>
    </lineage>
</organism>
<proteinExistence type="predicted"/>